<gene>
    <name evidence="3" type="ORF">C8N24_0122</name>
</gene>
<feature type="domain" description="DUF1707" evidence="2">
    <location>
        <begin position="4"/>
        <end position="56"/>
    </location>
</feature>
<accession>A0A660LCC1</accession>
<dbReference type="InterPro" id="IPR012551">
    <property type="entry name" value="DUF1707_SHOCT-like"/>
</dbReference>
<evidence type="ECO:0000313" key="4">
    <source>
        <dbReference type="Proteomes" id="UP000278962"/>
    </source>
</evidence>
<dbReference type="AlphaFoldDB" id="A0A660LCC1"/>
<name>A0A660LCC1_9ACTN</name>
<comment type="caution">
    <text evidence="3">The sequence shown here is derived from an EMBL/GenBank/DDBJ whole genome shotgun (WGS) entry which is preliminary data.</text>
</comment>
<dbReference type="EMBL" id="RBIL01000001">
    <property type="protein sequence ID" value="RKQ90321.1"/>
    <property type="molecule type" value="Genomic_DNA"/>
</dbReference>
<reference evidence="3 4" key="1">
    <citation type="submission" date="2018-10" db="EMBL/GenBank/DDBJ databases">
        <title>Genomic Encyclopedia of Archaeal and Bacterial Type Strains, Phase II (KMG-II): from individual species to whole genera.</title>
        <authorList>
            <person name="Goeker M."/>
        </authorList>
    </citation>
    <scope>NUCLEOTIDE SEQUENCE [LARGE SCALE GENOMIC DNA]</scope>
    <source>
        <strain evidence="3 4">DSM 14954</strain>
    </source>
</reference>
<feature type="region of interest" description="Disordered" evidence="1">
    <location>
        <begin position="51"/>
        <end position="90"/>
    </location>
</feature>
<keyword evidence="4" id="KW-1185">Reference proteome</keyword>
<protein>
    <submittedName>
        <fullName evidence="3">Uncharacterized protein DUF1707</fullName>
    </submittedName>
</protein>
<sequence length="195" mass="22011">MDRTRASDTERERVVELLREAATRGRIGFEELEERSAAAYSAATRSELAALIEDLPASRRPPVPEPPSDGWEPAPGPPAVPTAAGPRHRAVAPPPWVKPWPGLRPWLPGRQMFSARWRTPADPRHAGRIITDHVVPLLRRESYAVVHRTLDELVLQNDREDTVTIEMSRHRDHTETHVWGVAPRSVRHGLEQLSR</sequence>
<dbReference type="PANTHER" id="PTHR40763">
    <property type="entry name" value="MEMBRANE PROTEIN-RELATED"/>
    <property type="match status" value="1"/>
</dbReference>
<dbReference type="PANTHER" id="PTHR40763:SF4">
    <property type="entry name" value="DUF1707 DOMAIN-CONTAINING PROTEIN"/>
    <property type="match status" value="1"/>
</dbReference>
<evidence type="ECO:0000256" key="1">
    <source>
        <dbReference type="SAM" id="MobiDB-lite"/>
    </source>
</evidence>
<dbReference type="Proteomes" id="UP000278962">
    <property type="component" value="Unassembled WGS sequence"/>
</dbReference>
<dbReference type="RefSeq" id="WP_121246767.1">
    <property type="nucleotide sequence ID" value="NZ_RBIL01000001.1"/>
</dbReference>
<organism evidence="3 4">
    <name type="scientific">Solirubrobacter pauli</name>
    <dbReference type="NCBI Taxonomy" id="166793"/>
    <lineage>
        <taxon>Bacteria</taxon>
        <taxon>Bacillati</taxon>
        <taxon>Actinomycetota</taxon>
        <taxon>Thermoleophilia</taxon>
        <taxon>Solirubrobacterales</taxon>
        <taxon>Solirubrobacteraceae</taxon>
        <taxon>Solirubrobacter</taxon>
    </lineage>
</organism>
<dbReference type="Pfam" id="PF08044">
    <property type="entry name" value="DUF1707"/>
    <property type="match status" value="1"/>
</dbReference>
<evidence type="ECO:0000313" key="3">
    <source>
        <dbReference type="EMBL" id="RKQ90321.1"/>
    </source>
</evidence>
<proteinExistence type="predicted"/>
<evidence type="ECO:0000259" key="2">
    <source>
        <dbReference type="Pfam" id="PF08044"/>
    </source>
</evidence>